<evidence type="ECO:0000256" key="10">
    <source>
        <dbReference type="ARBA" id="ARBA00022989"/>
    </source>
</evidence>
<dbReference type="GO" id="GO:0000166">
    <property type="term" value="F:nucleotide binding"/>
    <property type="evidence" value="ECO:0007669"/>
    <property type="project" value="UniProtKB-KW"/>
</dbReference>
<dbReference type="EC" id="2.4.1.122" evidence="4"/>
<evidence type="ECO:0000256" key="8">
    <source>
        <dbReference type="ARBA" id="ARBA00022741"/>
    </source>
</evidence>
<feature type="domain" description="Fringe-like glycosyltransferase" evidence="12">
    <location>
        <begin position="163"/>
        <end position="272"/>
    </location>
</feature>
<sequence>MVPRRRFSRRLVALAAALVLFFLYHLFSLQPEPRHPSSEYAEPAPICPSLPGINDVLVVMKTGVTEAREKVPIHFSTTLRCIPHYVIYSDFDEEIEGVQVHDVLRSMNRDVKQLPDFGIYNRLVNGGRKGLEQGDFADEANSAIGKPNNPGWKLDKWKFLPMAQEAYRRKPNAKWFVFMEADTYISWPTLLAWLAKFDHREPFYLGTETQIADQVFAHGGSGFMISNPALKKASEHYATHQAELDQFTNGHWAGDCVLGKVLQDVGVPLHFSWPALQNSHIGELDEFNHNLYRQPWCYIAVALHHLAPREIKDLWEFEQKRWHDKNKRILLHGDFFREYIYPEIAFEPTRHSWDNLAGEEQPFATTFEDCRDVCDLQKTCVQFAFRDNTCFTSGNPRLGNKHSGGAASGWFTNRIREMMNQKGLCKAPEFS</sequence>
<keyword evidence="9" id="KW-0735">Signal-anchor</keyword>
<dbReference type="EMBL" id="JAPQKO010000005">
    <property type="protein sequence ID" value="KAJ5162222.1"/>
    <property type="molecule type" value="Genomic_DNA"/>
</dbReference>
<keyword evidence="8" id="KW-0547">Nucleotide-binding</keyword>
<dbReference type="InterPro" id="IPR003378">
    <property type="entry name" value="Fringe-like_glycosylTrfase"/>
</dbReference>
<keyword evidence="11" id="KW-0472">Membrane</keyword>
<evidence type="ECO:0000259" key="12">
    <source>
        <dbReference type="Pfam" id="PF02434"/>
    </source>
</evidence>
<dbReference type="GO" id="GO:0016263">
    <property type="term" value="F:glycoprotein-N-acetylgalactosamine 3-beta-galactosyltransferase activity"/>
    <property type="evidence" value="ECO:0007669"/>
    <property type="project" value="UniProtKB-EC"/>
</dbReference>
<comment type="caution">
    <text evidence="13">The sequence shown here is derived from an EMBL/GenBank/DDBJ whole genome shotgun (WGS) entry which is preliminary data.</text>
</comment>
<proteinExistence type="inferred from homology"/>
<dbReference type="Gene3D" id="3.90.550.50">
    <property type="match status" value="1"/>
</dbReference>
<evidence type="ECO:0000256" key="1">
    <source>
        <dbReference type="ARBA" id="ARBA00004606"/>
    </source>
</evidence>
<evidence type="ECO:0000256" key="3">
    <source>
        <dbReference type="ARBA" id="ARBA00006462"/>
    </source>
</evidence>
<evidence type="ECO:0000256" key="2">
    <source>
        <dbReference type="ARBA" id="ARBA00004922"/>
    </source>
</evidence>
<evidence type="ECO:0000256" key="7">
    <source>
        <dbReference type="ARBA" id="ARBA00022692"/>
    </source>
</evidence>
<comment type="subcellular location">
    <subcellularLocation>
        <location evidence="1">Membrane</location>
        <topology evidence="1">Single-pass type II membrane protein</topology>
    </subcellularLocation>
</comment>
<dbReference type="PANTHER" id="PTHR23033:SF47">
    <property type="entry name" value="APPLE DOMAIN-CONTAINING PROTEIN-RELATED"/>
    <property type="match status" value="1"/>
</dbReference>
<keyword evidence="6" id="KW-0808">Transferase</keyword>
<reference evidence="13" key="2">
    <citation type="journal article" date="2023" name="IMA Fungus">
        <title>Comparative genomic study of the Penicillium genus elucidates a diverse pangenome and 15 lateral gene transfer events.</title>
        <authorList>
            <person name="Petersen C."/>
            <person name="Sorensen T."/>
            <person name="Nielsen M.R."/>
            <person name="Sondergaard T.E."/>
            <person name="Sorensen J.L."/>
            <person name="Fitzpatrick D.A."/>
            <person name="Frisvad J.C."/>
            <person name="Nielsen K.L."/>
        </authorList>
    </citation>
    <scope>NUCLEOTIDE SEQUENCE</scope>
    <source>
        <strain evidence="13">IBT 21917</strain>
    </source>
</reference>
<evidence type="ECO:0000313" key="14">
    <source>
        <dbReference type="Proteomes" id="UP001146351"/>
    </source>
</evidence>
<reference evidence="13" key="1">
    <citation type="submission" date="2022-11" db="EMBL/GenBank/DDBJ databases">
        <authorList>
            <person name="Petersen C."/>
        </authorList>
    </citation>
    <scope>NUCLEOTIDE SEQUENCE</scope>
    <source>
        <strain evidence="13">IBT 21917</strain>
    </source>
</reference>
<accession>A0A9W9I2T1</accession>
<dbReference type="GO" id="GO:0016020">
    <property type="term" value="C:membrane"/>
    <property type="evidence" value="ECO:0007669"/>
    <property type="project" value="UniProtKB-SubCell"/>
</dbReference>
<dbReference type="OrthoDB" id="414175at2759"/>
<name>A0A9W9I2T1_9EURO</name>
<dbReference type="AlphaFoldDB" id="A0A9W9I2T1"/>
<dbReference type="Proteomes" id="UP001146351">
    <property type="component" value="Unassembled WGS sequence"/>
</dbReference>
<organism evidence="13 14">
    <name type="scientific">Penicillium capsulatum</name>
    <dbReference type="NCBI Taxonomy" id="69766"/>
    <lineage>
        <taxon>Eukaryota</taxon>
        <taxon>Fungi</taxon>
        <taxon>Dikarya</taxon>
        <taxon>Ascomycota</taxon>
        <taxon>Pezizomycotina</taxon>
        <taxon>Eurotiomycetes</taxon>
        <taxon>Eurotiomycetidae</taxon>
        <taxon>Eurotiales</taxon>
        <taxon>Aspergillaceae</taxon>
        <taxon>Penicillium</taxon>
    </lineage>
</organism>
<evidence type="ECO:0000256" key="5">
    <source>
        <dbReference type="ARBA" id="ARBA00022676"/>
    </source>
</evidence>
<gene>
    <name evidence="13" type="ORF">N7492_007614</name>
</gene>
<keyword evidence="10" id="KW-1133">Transmembrane helix</keyword>
<evidence type="ECO:0000256" key="4">
    <source>
        <dbReference type="ARBA" id="ARBA00012557"/>
    </source>
</evidence>
<evidence type="ECO:0000313" key="13">
    <source>
        <dbReference type="EMBL" id="KAJ5162222.1"/>
    </source>
</evidence>
<dbReference type="Pfam" id="PF02434">
    <property type="entry name" value="Fringe"/>
    <property type="match status" value="1"/>
</dbReference>
<keyword evidence="14" id="KW-1185">Reference proteome</keyword>
<dbReference type="InterPro" id="IPR026050">
    <property type="entry name" value="C1GALT1/C1GALT1_chp1"/>
</dbReference>
<comment type="similarity">
    <text evidence="3">Belongs to the glycosyltransferase 31 family. Beta3-Gal-T subfamily.</text>
</comment>
<evidence type="ECO:0000256" key="9">
    <source>
        <dbReference type="ARBA" id="ARBA00022968"/>
    </source>
</evidence>
<dbReference type="PANTHER" id="PTHR23033">
    <property type="entry name" value="BETA1,3-GALACTOSYLTRANSFERASE"/>
    <property type="match status" value="1"/>
</dbReference>
<comment type="pathway">
    <text evidence="2">Protein modification; protein glycosylation.</text>
</comment>
<evidence type="ECO:0000256" key="6">
    <source>
        <dbReference type="ARBA" id="ARBA00022679"/>
    </source>
</evidence>
<evidence type="ECO:0000256" key="11">
    <source>
        <dbReference type="ARBA" id="ARBA00023136"/>
    </source>
</evidence>
<keyword evidence="5" id="KW-0328">Glycosyltransferase</keyword>
<keyword evidence="7" id="KW-0812">Transmembrane</keyword>
<protein>
    <recommendedName>
        <fullName evidence="4">N-acetylgalactosaminide beta-1,3-galactosyltransferase</fullName>
        <ecNumber evidence="4">2.4.1.122</ecNumber>
    </recommendedName>
</protein>